<dbReference type="InterPro" id="IPR012081">
    <property type="entry name" value="Alkyl_hydroperoxide_Rdtase_suF"/>
</dbReference>
<keyword evidence="5 15" id="KW-0560">Oxidoreductase</keyword>
<evidence type="ECO:0000256" key="1">
    <source>
        <dbReference type="ARBA" id="ARBA00009333"/>
    </source>
</evidence>
<feature type="binding site" evidence="10">
    <location>
        <begin position="495"/>
        <end position="505"/>
    </location>
    <ligand>
        <name>FAD</name>
        <dbReference type="ChEBI" id="CHEBI:57692"/>
    </ligand>
</feature>
<dbReference type="SUPFAM" id="SSF51905">
    <property type="entry name" value="FAD/NAD(P)-binding domain"/>
    <property type="match status" value="1"/>
</dbReference>
<organism evidence="15">
    <name type="scientific">Propionibacterium freudenreichii subsp. freudenreichii</name>
    <dbReference type="NCBI Taxonomy" id="66712"/>
    <lineage>
        <taxon>Bacteria</taxon>
        <taxon>Bacillati</taxon>
        <taxon>Actinomycetota</taxon>
        <taxon>Actinomycetes</taxon>
        <taxon>Propionibacteriales</taxon>
        <taxon>Propionibacteriaceae</taxon>
        <taxon>Propionibacterium</taxon>
    </lineage>
</organism>
<dbReference type="PRINTS" id="PR00469">
    <property type="entry name" value="PNDRDTASEII"/>
</dbReference>
<dbReference type="InterPro" id="IPR012336">
    <property type="entry name" value="Thioredoxin-like_fold"/>
</dbReference>
<proteinExistence type="inferred from homology"/>
<comment type="subunit">
    <text evidence="2">Homodimer.</text>
</comment>
<keyword evidence="6 10" id="KW-0520">NAD</keyword>
<keyword evidence="7 11" id="KW-1015">Disulfide bond</keyword>
<dbReference type="InterPro" id="IPR050097">
    <property type="entry name" value="Ferredoxin-NADP_redctase_2"/>
</dbReference>
<dbReference type="FunFam" id="3.50.50.60:FF:000007">
    <property type="entry name" value="Alkyl hydroperoxide reductase, F subunit"/>
    <property type="match status" value="1"/>
</dbReference>
<comment type="catalytic activity">
    <reaction evidence="9">
        <text>[thioredoxin]-dithiol + NADP(+) = [thioredoxin]-disulfide + NADPH + H(+)</text>
        <dbReference type="Rhea" id="RHEA:20345"/>
        <dbReference type="Rhea" id="RHEA-COMP:10698"/>
        <dbReference type="Rhea" id="RHEA-COMP:10700"/>
        <dbReference type="ChEBI" id="CHEBI:15378"/>
        <dbReference type="ChEBI" id="CHEBI:29950"/>
        <dbReference type="ChEBI" id="CHEBI:50058"/>
        <dbReference type="ChEBI" id="CHEBI:57783"/>
        <dbReference type="ChEBI" id="CHEBI:58349"/>
        <dbReference type="EC" id="1.8.1.9"/>
    </reaction>
</comment>
<feature type="domain" description="Thioredoxin-like fold" evidence="14">
    <location>
        <begin position="142"/>
        <end position="207"/>
    </location>
</feature>
<dbReference type="PANTHER" id="PTHR48105">
    <property type="entry name" value="THIOREDOXIN REDUCTASE 1-RELATED-RELATED"/>
    <property type="match status" value="1"/>
</dbReference>
<dbReference type="Gene3D" id="3.40.30.80">
    <property type="match status" value="1"/>
</dbReference>
<dbReference type="InterPro" id="IPR036188">
    <property type="entry name" value="FAD/NAD-bd_sf"/>
</dbReference>
<feature type="disulfide bond" description="Redox-active" evidence="11">
    <location>
        <begin position="362"/>
        <end position="365"/>
    </location>
</feature>
<evidence type="ECO:0000256" key="3">
    <source>
        <dbReference type="ARBA" id="ARBA00022630"/>
    </source>
</evidence>
<evidence type="ECO:0000256" key="2">
    <source>
        <dbReference type="ARBA" id="ARBA00011738"/>
    </source>
</evidence>
<evidence type="ECO:0000256" key="4">
    <source>
        <dbReference type="ARBA" id="ARBA00022827"/>
    </source>
</evidence>
<dbReference type="InterPro" id="IPR036249">
    <property type="entry name" value="Thioredoxin-like_sf"/>
</dbReference>
<keyword evidence="3" id="KW-0285">Flavoprotein</keyword>
<gene>
    <name evidence="15" type="primary">ahpF</name>
    <name evidence="15" type="ORF">PFCIRM138_05375</name>
</gene>
<dbReference type="GO" id="GO:0051287">
    <property type="term" value="F:NAD binding"/>
    <property type="evidence" value="ECO:0007669"/>
    <property type="project" value="InterPro"/>
</dbReference>
<dbReference type="PROSITE" id="PS00573">
    <property type="entry name" value="PYRIDINE_REDOX_2"/>
    <property type="match status" value="1"/>
</dbReference>
<protein>
    <submittedName>
        <fullName evidence="15">Alkyl hydroperoxide reductase subunit F</fullName>
        <ecNumber evidence="15">1.8.1.-</ecNumber>
    </submittedName>
</protein>
<dbReference type="GO" id="GO:0000302">
    <property type="term" value="P:response to reactive oxygen species"/>
    <property type="evidence" value="ECO:0007669"/>
    <property type="project" value="InterPro"/>
</dbReference>
<dbReference type="InterPro" id="IPR008255">
    <property type="entry name" value="Pyr_nucl-diS_OxRdtase_2_AS"/>
</dbReference>
<evidence type="ECO:0000313" key="15">
    <source>
        <dbReference type="EMBL" id="CEP26204.1"/>
    </source>
</evidence>
<dbReference type="PRINTS" id="PR00368">
    <property type="entry name" value="FADPNR"/>
</dbReference>
<evidence type="ECO:0000256" key="11">
    <source>
        <dbReference type="PIRSR" id="PIRSR000238-2"/>
    </source>
</evidence>
<dbReference type="GO" id="GO:0032991">
    <property type="term" value="C:protein-containing complex"/>
    <property type="evidence" value="ECO:0007669"/>
    <property type="project" value="UniProtKB-ARBA"/>
</dbReference>
<evidence type="ECO:0000256" key="10">
    <source>
        <dbReference type="PIRSR" id="PIRSR000238-1"/>
    </source>
</evidence>
<comment type="cofactor">
    <cofactor evidence="10">
        <name>FAD</name>
        <dbReference type="ChEBI" id="CHEBI:57692"/>
    </cofactor>
    <text evidence="10">Binds 1 FAD per subunit.</text>
</comment>
<dbReference type="Gene3D" id="3.50.50.60">
    <property type="entry name" value="FAD/NAD(P)-binding domain"/>
    <property type="match status" value="2"/>
</dbReference>
<dbReference type="GO" id="GO:0004791">
    <property type="term" value="F:thioredoxin-disulfide reductase (NADPH) activity"/>
    <property type="evidence" value="ECO:0007669"/>
    <property type="project" value="UniProtKB-EC"/>
</dbReference>
<evidence type="ECO:0000259" key="14">
    <source>
        <dbReference type="Pfam" id="PF13192"/>
    </source>
</evidence>
<evidence type="ECO:0000259" key="13">
    <source>
        <dbReference type="Pfam" id="PF07992"/>
    </source>
</evidence>
<name>A0A0B7NYH7_PROFF</name>
<dbReference type="InterPro" id="IPR023753">
    <property type="entry name" value="FAD/NAD-binding_dom"/>
</dbReference>
<feature type="domain" description="FAD/NAD(P)-binding" evidence="13">
    <location>
        <begin position="230"/>
        <end position="521"/>
    </location>
</feature>
<dbReference type="PROSITE" id="PS51354">
    <property type="entry name" value="GLUTAREDOXIN_2"/>
    <property type="match status" value="1"/>
</dbReference>
<evidence type="ECO:0000256" key="8">
    <source>
        <dbReference type="ARBA" id="ARBA00023284"/>
    </source>
</evidence>
<evidence type="ECO:0000256" key="12">
    <source>
        <dbReference type="SAM" id="MobiDB-lite"/>
    </source>
</evidence>
<feature type="binding site" evidence="10">
    <location>
        <begin position="374"/>
        <end position="388"/>
    </location>
    <ligand>
        <name>NAD(+)</name>
        <dbReference type="ChEBI" id="CHEBI:57540"/>
    </ligand>
</feature>
<comment type="similarity">
    <text evidence="1">Belongs to the class-II pyridine nucleotide-disulfide oxidoreductase family.</text>
</comment>
<evidence type="ECO:0000256" key="6">
    <source>
        <dbReference type="ARBA" id="ARBA00023027"/>
    </source>
</evidence>
<dbReference type="CDD" id="cd02974">
    <property type="entry name" value="AhpF_NTD_N"/>
    <property type="match status" value="1"/>
</dbReference>
<dbReference type="NCBIfam" id="TIGR03140">
    <property type="entry name" value="AhpF"/>
    <property type="match status" value="1"/>
</dbReference>
<dbReference type="GO" id="GO:0050660">
    <property type="term" value="F:flavin adenine dinucleotide binding"/>
    <property type="evidence" value="ECO:0007669"/>
    <property type="project" value="InterPro"/>
</dbReference>
<keyword evidence="10" id="KW-0521">NADP</keyword>
<dbReference type="CDD" id="cd03026">
    <property type="entry name" value="AhpF_NTD_C"/>
    <property type="match status" value="1"/>
</dbReference>
<dbReference type="GO" id="GO:0005829">
    <property type="term" value="C:cytosol"/>
    <property type="evidence" value="ECO:0007669"/>
    <property type="project" value="UniProtKB-ARBA"/>
</dbReference>
<reference evidence="15" key="1">
    <citation type="submission" date="2014-08" db="EMBL/GenBank/DDBJ databases">
        <authorList>
            <person name="Falentin Helene"/>
        </authorList>
    </citation>
    <scope>NUCLEOTIDE SEQUENCE</scope>
</reference>
<dbReference type="Pfam" id="PF13192">
    <property type="entry name" value="Thioredoxin_3"/>
    <property type="match status" value="1"/>
</dbReference>
<evidence type="ECO:0000256" key="7">
    <source>
        <dbReference type="ARBA" id="ARBA00023157"/>
    </source>
</evidence>
<accession>A0A0B7NYH7</accession>
<evidence type="ECO:0000256" key="5">
    <source>
        <dbReference type="ARBA" id="ARBA00023002"/>
    </source>
</evidence>
<dbReference type="InterPro" id="IPR044142">
    <property type="entry name" value="AhpF_NTD_N"/>
</dbReference>
<feature type="region of interest" description="Disordered" evidence="12">
    <location>
        <begin position="537"/>
        <end position="566"/>
    </location>
</feature>
<dbReference type="PIRSF" id="PIRSF000238">
    <property type="entry name" value="AhpF"/>
    <property type="match status" value="1"/>
</dbReference>
<evidence type="ECO:0000256" key="9">
    <source>
        <dbReference type="ARBA" id="ARBA00048132"/>
    </source>
</evidence>
<dbReference type="AlphaFoldDB" id="A0A0B7NYH7"/>
<dbReference type="Pfam" id="PF07992">
    <property type="entry name" value="Pyr_redox_2"/>
    <property type="match status" value="1"/>
</dbReference>
<keyword evidence="8 11" id="KW-0676">Redox-active center</keyword>
<keyword evidence="4 10" id="KW-0274">FAD</keyword>
<sequence>MRLPGPFIAFNPKDDMAVLDAALISQLNQLMDRVTHPVELVMSLDDRPESAQISDMLEQVAALSANITVRRDDSAHDRRPAFSITRPGSDISITFAALPTGHEFNSFVLALLQVGGNPVKLDEKVVAGARAITTPKNFVTYISLTCQNCPTVVQAINAMAVLNPLITNTVVDGSLFRDEVEAEKIKATPTMYLNGELFGQGRMEAAQILSGMDSDAGASMAAELSSRKPYQVLVVGQGPAGVASAIYLARKGIRTALIGDRFGGQVNDTLSIENVISVPHTEGPKLASDLRTHASQYEIDMIDGVRASELLPATDGDDLVRVRLEGDAQLSADAVVLATGAHWRQMGVPGEQEYRNKGVTYCPHCDGPLFKGKDVAVIGGGNSGIEAALDLAGVARHVTVVEFMPDCKADEVLLDRVDQTTNITVLTNSAVTEVVGDGSQVTGLHYDDRATGEHRELALDGVFVQIGLMPNTDWLKGAVKLDAHGQIVIDDRGATNVPRVFAAGDCTDVPFKQIIVAEGAGAIAGLSAWESLIREQSTAAPKGSDAASTTGSQDARKGEPQAAMAR</sequence>
<dbReference type="EMBL" id="LM676397">
    <property type="protein sequence ID" value="CEP26204.1"/>
    <property type="molecule type" value="Genomic_DNA"/>
</dbReference>
<dbReference type="SUPFAM" id="SSF52833">
    <property type="entry name" value="Thioredoxin-like"/>
    <property type="match status" value="2"/>
</dbReference>
<dbReference type="GO" id="GO:0102039">
    <property type="term" value="F:NADH-dependent peroxiredoxin activity"/>
    <property type="evidence" value="ECO:0007669"/>
    <property type="project" value="InterPro"/>
</dbReference>
<dbReference type="EC" id="1.8.1.-" evidence="15"/>
<dbReference type="InterPro" id="IPR044141">
    <property type="entry name" value="AhpF_NTD_C"/>
</dbReference>